<evidence type="ECO:0000313" key="6">
    <source>
        <dbReference type="Proteomes" id="UP000318437"/>
    </source>
</evidence>
<name>A0A5C6D554_9BACT</name>
<dbReference type="EC" id="3.2.1.17" evidence="5"/>
<protein>
    <submittedName>
        <fullName evidence="5">Lysozyme M1</fullName>
        <ecNumber evidence="5">3.2.1.17</ecNumber>
    </submittedName>
</protein>
<dbReference type="Gene3D" id="3.20.20.80">
    <property type="entry name" value="Glycosidases"/>
    <property type="match status" value="1"/>
</dbReference>
<dbReference type="Pfam" id="PF01183">
    <property type="entry name" value="Glyco_hydro_25"/>
    <property type="match status" value="1"/>
</dbReference>
<gene>
    <name evidence="5" type="primary">acm_2</name>
    <name evidence="5" type="ORF">Pla144_11320</name>
</gene>
<comment type="caution">
    <text evidence="5">The sequence shown here is derived from an EMBL/GenBank/DDBJ whole genome shotgun (WGS) entry which is preliminary data.</text>
</comment>
<dbReference type="GO" id="GO:0009253">
    <property type="term" value="P:peptidoglycan catabolic process"/>
    <property type="evidence" value="ECO:0007669"/>
    <property type="project" value="InterPro"/>
</dbReference>
<proteinExistence type="inferred from homology"/>
<dbReference type="AlphaFoldDB" id="A0A5C6D554"/>
<dbReference type="GO" id="GO:0016998">
    <property type="term" value="P:cell wall macromolecule catabolic process"/>
    <property type="evidence" value="ECO:0007669"/>
    <property type="project" value="InterPro"/>
</dbReference>
<dbReference type="Pfam" id="PF12951">
    <property type="entry name" value="PATR"/>
    <property type="match status" value="1"/>
</dbReference>
<evidence type="ECO:0000313" key="5">
    <source>
        <dbReference type="EMBL" id="TWU30346.1"/>
    </source>
</evidence>
<dbReference type="PROSITE" id="PS00018">
    <property type="entry name" value="EF_HAND_1"/>
    <property type="match status" value="1"/>
</dbReference>
<evidence type="ECO:0000256" key="3">
    <source>
        <dbReference type="ARBA" id="ARBA00022801"/>
    </source>
</evidence>
<reference evidence="5 6" key="1">
    <citation type="submission" date="2019-02" db="EMBL/GenBank/DDBJ databases">
        <title>Deep-cultivation of Planctomycetes and their phenomic and genomic characterization uncovers novel biology.</title>
        <authorList>
            <person name="Wiegand S."/>
            <person name="Jogler M."/>
            <person name="Boedeker C."/>
            <person name="Pinto D."/>
            <person name="Vollmers J."/>
            <person name="Rivas-Marin E."/>
            <person name="Kohn T."/>
            <person name="Peeters S.H."/>
            <person name="Heuer A."/>
            <person name="Rast P."/>
            <person name="Oberbeckmann S."/>
            <person name="Bunk B."/>
            <person name="Jeske O."/>
            <person name="Meyerdierks A."/>
            <person name="Storesund J.E."/>
            <person name="Kallscheuer N."/>
            <person name="Luecker S."/>
            <person name="Lage O.M."/>
            <person name="Pohl T."/>
            <person name="Merkel B.J."/>
            <person name="Hornburger P."/>
            <person name="Mueller R.-W."/>
            <person name="Bruemmer F."/>
            <person name="Labrenz M."/>
            <person name="Spormann A.M."/>
            <person name="Op Den Camp H."/>
            <person name="Overmann J."/>
            <person name="Amann R."/>
            <person name="Jetten M.S.M."/>
            <person name="Mascher T."/>
            <person name="Medema M.H."/>
            <person name="Devos D.P."/>
            <person name="Kaster A.-K."/>
            <person name="Ovreas L."/>
            <person name="Rohde M."/>
            <person name="Galperin M.Y."/>
            <person name="Jogler C."/>
        </authorList>
    </citation>
    <scope>NUCLEOTIDE SEQUENCE [LARGE SCALE GENOMIC DNA]</scope>
    <source>
        <strain evidence="5 6">Pla144</strain>
    </source>
</reference>
<dbReference type="NCBIfam" id="TIGR02601">
    <property type="entry name" value="autotrns_rpt"/>
    <property type="match status" value="1"/>
</dbReference>
<keyword evidence="2" id="KW-0732">Signal</keyword>
<dbReference type="SMART" id="SM00641">
    <property type="entry name" value="Glyco_25"/>
    <property type="match status" value="1"/>
</dbReference>
<dbReference type="GO" id="GO:0016052">
    <property type="term" value="P:carbohydrate catabolic process"/>
    <property type="evidence" value="ECO:0007669"/>
    <property type="project" value="TreeGrafter"/>
</dbReference>
<keyword evidence="3 5" id="KW-0378">Hydrolase</keyword>
<dbReference type="InterPro" id="IPR018077">
    <property type="entry name" value="Glyco_hydro_fam25_subgr"/>
</dbReference>
<dbReference type="InterPro" id="IPR017853">
    <property type="entry name" value="GH"/>
</dbReference>
<organism evidence="5 6">
    <name type="scientific">Bythopirellula polymerisocia</name>
    <dbReference type="NCBI Taxonomy" id="2528003"/>
    <lineage>
        <taxon>Bacteria</taxon>
        <taxon>Pseudomonadati</taxon>
        <taxon>Planctomycetota</taxon>
        <taxon>Planctomycetia</taxon>
        <taxon>Pirellulales</taxon>
        <taxon>Lacipirellulaceae</taxon>
        <taxon>Bythopirellula</taxon>
    </lineage>
</organism>
<dbReference type="PANTHER" id="PTHR34135:SF2">
    <property type="entry name" value="LYSOZYME"/>
    <property type="match status" value="1"/>
</dbReference>
<keyword evidence="4 5" id="KW-0326">Glycosidase</keyword>
<dbReference type="EMBL" id="SJPS01000001">
    <property type="protein sequence ID" value="TWU30346.1"/>
    <property type="molecule type" value="Genomic_DNA"/>
</dbReference>
<dbReference type="PANTHER" id="PTHR34135">
    <property type="entry name" value="LYSOZYME"/>
    <property type="match status" value="1"/>
</dbReference>
<dbReference type="SUPFAM" id="SSF51445">
    <property type="entry name" value="(Trans)glycosidases"/>
    <property type="match status" value="1"/>
</dbReference>
<evidence type="ECO:0000256" key="1">
    <source>
        <dbReference type="ARBA" id="ARBA00010646"/>
    </source>
</evidence>
<dbReference type="PROSITE" id="PS51904">
    <property type="entry name" value="GLYCOSYL_HYDROL_F25_2"/>
    <property type="match status" value="1"/>
</dbReference>
<evidence type="ECO:0000256" key="4">
    <source>
        <dbReference type="ARBA" id="ARBA00023295"/>
    </source>
</evidence>
<dbReference type="InterPro" id="IPR002053">
    <property type="entry name" value="Glyco_hydro_25"/>
</dbReference>
<comment type="similarity">
    <text evidence="1">Belongs to the glycosyl hydrolase 25 family.</text>
</comment>
<dbReference type="Proteomes" id="UP000318437">
    <property type="component" value="Unassembled WGS sequence"/>
</dbReference>
<dbReference type="GO" id="GO:0003796">
    <property type="term" value="F:lysozyme activity"/>
    <property type="evidence" value="ECO:0007669"/>
    <property type="project" value="UniProtKB-EC"/>
</dbReference>
<accession>A0A5C6D554</accession>
<sequence length="795" mass="85238">MGYQKTEILLLPWSTLFLADHCRGMAYPPYFAHGQLVFAKSKRKWRLFSTIKVVKKSPASIMKDWNNIGENTLSIPFPNKLCKKIDFFTLMRLGLVFDLTRNNRHFFNGIAFIATVFVQLSFSNLLATAQVRSLGLDVSAWQGNLSTNTWNALHNTNDRDFVFIRSSRGGTTGFYNQSDPNNNNNQNTLSQRYDDPYFVQNITRATAAGMFAGPYHFARPDIISSTQNSGGIANTGTDEANHFLQMAGAWMRPGYLLPVFDLEAGQSQRTASQLTQFSIDFSNRIQEVTGVRPQMYINGNYASYVQSSIVNAFPDLWIARWPNQSNPNSIPVQTANPNDSLSWLYGPWDNFGDPQPWAFWQYASTARLSGFNNGNSNLDVNVANGGIEFVKDKLVPALWTNDSDGQWTSLTNWNSGQTPVAPVQGPGQVARVGALTLPSVRLPGANDTVILDRPNASIDVTLSSGTHNIRKLFVRESLNMTGGSLNVGYVPSSDSTPVSAQFSAPVSITGNASLSAHTLLIDPFQTLTLAGASLSFERMELMPHGTAPAMIAVLGDVSFNPLTSGGGTIANVATPGLSSQIDLGGENRVFNIADGAANVDLSIEVPISNGSLTKTGLGTLSLSGINSFSGDAVVQQGVLSINIPSLADDANVSLSTGGILDLNFSGPPDMVSKLSIDGTTLPIGTWGSVGSGAQFTTPLITGTGLLEVTSTVSPGDFDGDGDVDGNDLTEWQAAYGNTAGADADQDGDSDGQDFLTWQRNYTGSNLLTTATAVPEPSAICLIGFALALMAGFRRS</sequence>
<dbReference type="InterPro" id="IPR018247">
    <property type="entry name" value="EF_Hand_1_Ca_BS"/>
</dbReference>
<dbReference type="CDD" id="cd00599">
    <property type="entry name" value="GH25_muramidase"/>
    <property type="match status" value="1"/>
</dbReference>
<dbReference type="InterPro" id="IPR013425">
    <property type="entry name" value="Autotrns_rpt"/>
</dbReference>
<evidence type="ECO:0000256" key="2">
    <source>
        <dbReference type="ARBA" id="ARBA00022729"/>
    </source>
</evidence>
<keyword evidence="6" id="KW-1185">Reference proteome</keyword>